<reference evidence="1" key="1">
    <citation type="submission" date="2016-10" db="EMBL/GenBank/DDBJ databases">
        <title>Sequence of Gallionella enrichment culture.</title>
        <authorList>
            <person name="Poehlein A."/>
            <person name="Muehling M."/>
            <person name="Daniel R."/>
        </authorList>
    </citation>
    <scope>NUCLEOTIDE SEQUENCE</scope>
</reference>
<dbReference type="AlphaFoldDB" id="A0A1J5RIZ0"/>
<accession>A0A1J5RIZ0</accession>
<name>A0A1J5RIZ0_9ZZZZ</name>
<comment type="caution">
    <text evidence="1">The sequence shown here is derived from an EMBL/GenBank/DDBJ whole genome shotgun (WGS) entry which is preliminary data.</text>
</comment>
<proteinExistence type="predicted"/>
<dbReference type="EMBL" id="MLJW01000326">
    <property type="protein sequence ID" value="OIQ89547.1"/>
    <property type="molecule type" value="Genomic_DNA"/>
</dbReference>
<sequence length="351" mass="39941">MQLFELIDTAPYHEVGHASYGPDIDDTNRKLFSTLDKAEKQEILFSWAKRYQPCILGRIGSSKKRGLHISIVVVDEQDIAKGGEYLERHLRQCRREWKDACARGESDAVLYFLNVEKLSRIPPSARLLEIFTRFADLIFHEFGPIQPDVIYTEAVPLKVEEKLYLFKAGINFFHTTAHLTSNHDRRIPGGAVISINAVGHYANNLVSKGVFKNVDEAVDDIRRFAWQSIGNGGISASDTATTSWHNIDPKNTCPFGQRPTTVPENFSITSYSARYHTDILIPRRLTEAPTTLGDPSIEDWKWLTIEYFTARQYELGSIDFGMFHGYPVDHEAIYFNPFPPIRAVNSPDLIY</sequence>
<protein>
    <submittedName>
        <fullName evidence="1">Uncharacterized protein</fullName>
    </submittedName>
</protein>
<organism evidence="1">
    <name type="scientific">mine drainage metagenome</name>
    <dbReference type="NCBI Taxonomy" id="410659"/>
    <lineage>
        <taxon>unclassified sequences</taxon>
        <taxon>metagenomes</taxon>
        <taxon>ecological metagenomes</taxon>
    </lineage>
</organism>
<gene>
    <name evidence="1" type="ORF">GALL_285730</name>
</gene>
<evidence type="ECO:0000313" key="1">
    <source>
        <dbReference type="EMBL" id="OIQ89547.1"/>
    </source>
</evidence>